<dbReference type="RefSeq" id="WP_015759068.1">
    <property type="nucleotide sequence ID" value="NC_013216.1"/>
</dbReference>
<evidence type="ECO:0000313" key="2">
    <source>
        <dbReference type="EMBL" id="ACV64381.1"/>
    </source>
</evidence>
<keyword evidence="3" id="KW-1185">Reference proteome</keyword>
<evidence type="ECO:0000313" key="3">
    <source>
        <dbReference type="Proteomes" id="UP000002217"/>
    </source>
</evidence>
<accession>C8VWL7</accession>
<dbReference type="Gene3D" id="1.10.10.2910">
    <property type="match status" value="1"/>
</dbReference>
<sequence length="197" mass="23052">MTWPKVLGVAAPPEDDFWSYGDYRKDAMWQALESMAKKRGVKVLVKHFGSKKDRVLGLYYNNGKGLDYIFINKLLPNWYKPTVLAHELAHYKLHKNILDITAYESNQKYRTEIEEQADKFGERLRRFLGHILFPPIKPSEKSINTSEGWNAQANKRREKMNEIHKRILHLMQHLEDATPEELEIIRTYLEAAVGRVG</sequence>
<dbReference type="STRING" id="485916.Dtox_3672"/>
<dbReference type="EMBL" id="CP001720">
    <property type="protein sequence ID" value="ACV64381.1"/>
    <property type="molecule type" value="Genomic_DNA"/>
</dbReference>
<feature type="domain" description="IrrE N-terminal-like" evidence="1">
    <location>
        <begin position="37"/>
        <end position="120"/>
    </location>
</feature>
<protein>
    <recommendedName>
        <fullName evidence="1">IrrE N-terminal-like domain-containing protein</fullName>
    </recommendedName>
</protein>
<gene>
    <name evidence="2" type="ordered locus">Dtox_3672</name>
</gene>
<dbReference type="InterPro" id="IPR010359">
    <property type="entry name" value="IrrE_HExxH"/>
</dbReference>
<dbReference type="KEGG" id="dae:Dtox_3672"/>
<dbReference type="Proteomes" id="UP000002217">
    <property type="component" value="Chromosome"/>
</dbReference>
<dbReference type="Pfam" id="PF06114">
    <property type="entry name" value="Peptidase_M78"/>
    <property type="match status" value="1"/>
</dbReference>
<evidence type="ECO:0000259" key="1">
    <source>
        <dbReference type="Pfam" id="PF06114"/>
    </source>
</evidence>
<proteinExistence type="predicted"/>
<dbReference type="OrthoDB" id="9816277at2"/>
<dbReference type="HOGENOM" id="CLU_1382157_0_0_9"/>
<reference evidence="2 3" key="1">
    <citation type="journal article" date="2009" name="Stand. Genomic Sci.">
        <title>Complete genome sequence of Desulfotomaculum acetoxidans type strain (5575).</title>
        <authorList>
            <person name="Spring S."/>
            <person name="Lapidus A."/>
            <person name="Schroder M."/>
            <person name="Gleim D."/>
            <person name="Sims D."/>
            <person name="Meincke L."/>
            <person name="Glavina Del Rio T."/>
            <person name="Tice H."/>
            <person name="Copeland A."/>
            <person name="Cheng J.F."/>
            <person name="Lucas S."/>
            <person name="Chen F."/>
            <person name="Nolan M."/>
            <person name="Bruce D."/>
            <person name="Goodwin L."/>
            <person name="Pitluck S."/>
            <person name="Ivanova N."/>
            <person name="Mavromatis K."/>
            <person name="Mikhailova N."/>
            <person name="Pati A."/>
            <person name="Chen A."/>
            <person name="Palaniappan K."/>
            <person name="Land M."/>
            <person name="Hauser L."/>
            <person name="Chang Y.J."/>
            <person name="Jeffries C.D."/>
            <person name="Chain P."/>
            <person name="Saunders E."/>
            <person name="Brettin T."/>
            <person name="Detter J.C."/>
            <person name="Goker M."/>
            <person name="Bristow J."/>
            <person name="Eisen J.A."/>
            <person name="Markowitz V."/>
            <person name="Hugenholtz P."/>
            <person name="Kyrpides N.C."/>
            <person name="Klenk H.P."/>
            <person name="Han C."/>
        </authorList>
    </citation>
    <scope>NUCLEOTIDE SEQUENCE [LARGE SCALE GENOMIC DNA]</scope>
    <source>
        <strain evidence="3">ATCC 49208 / DSM 771 / VKM B-1644</strain>
    </source>
</reference>
<organism evidence="2 3">
    <name type="scientific">Desulfofarcimen acetoxidans (strain ATCC 49208 / DSM 771 / KCTC 5769 / VKM B-1644 / 5575)</name>
    <name type="common">Desulfotomaculum acetoxidans</name>
    <dbReference type="NCBI Taxonomy" id="485916"/>
    <lineage>
        <taxon>Bacteria</taxon>
        <taxon>Bacillati</taxon>
        <taxon>Bacillota</taxon>
        <taxon>Clostridia</taxon>
        <taxon>Eubacteriales</taxon>
        <taxon>Peptococcaceae</taxon>
        <taxon>Desulfofarcimen</taxon>
    </lineage>
</organism>
<dbReference type="AlphaFoldDB" id="C8VWL7"/>
<name>C8VWL7_DESAS</name>